<feature type="compositionally biased region" description="Basic and acidic residues" evidence="1">
    <location>
        <begin position="370"/>
        <end position="393"/>
    </location>
</feature>
<proteinExistence type="predicted"/>
<accession>A0AAV1CDL2</accession>
<feature type="region of interest" description="Disordered" evidence="1">
    <location>
        <begin position="497"/>
        <end position="524"/>
    </location>
</feature>
<gene>
    <name evidence="2" type="ORF">OLC1_LOCUS4539</name>
</gene>
<feature type="compositionally biased region" description="Basic residues" evidence="1">
    <location>
        <begin position="25"/>
        <end position="34"/>
    </location>
</feature>
<evidence type="ECO:0000313" key="2">
    <source>
        <dbReference type="EMBL" id="CAI9093015.1"/>
    </source>
</evidence>
<feature type="compositionally biased region" description="Low complexity" evidence="1">
    <location>
        <begin position="49"/>
        <end position="61"/>
    </location>
</feature>
<feature type="region of interest" description="Disordered" evidence="1">
    <location>
        <begin position="558"/>
        <end position="767"/>
    </location>
</feature>
<name>A0AAV1CDL2_OLDCO</name>
<feature type="compositionally biased region" description="Pro residues" evidence="1">
    <location>
        <begin position="62"/>
        <end position="116"/>
    </location>
</feature>
<dbReference type="Proteomes" id="UP001161247">
    <property type="component" value="Chromosome 2"/>
</dbReference>
<sequence length="839" mass="92021">MDFQQQHGYMRPPAPPPPAADPYYHHHHHHHHQGQRPPVHPPNQWYSNQFHYQHPSSSPQQPLQPPPPPPHVQQPPHQQWPPAPQHPDQFVPPPNHYPAPPPPPPPPPPYTTPYPAPSNQYPLPPHHSHHSLPPRHPPMPQPYPQVNQEWGPASWSHQQSWEYQANNKEEDWATKARAWAAYNVTSGDQQSQHPAYAFKDGSMVADSAATFSGQDLSISSSVHQQEVPSSYSSVAGDISRGMEQHVAAVPPDYNFVPPTEPALVYPPVTAMVPAGSQVDPVAAVPSPVPGHTTPIFGRMTGPSFQPAVASVAGSFGIVAGPELHPGAPFSVDSFGAPVASERPKKASVPNWLREEIIKNKPVIVNSSMDLPKEDAESTEDDYRMGDQKSIDTRSDEEEDDDEDDLEAARTAAINNEIKRIVTDVLLQVTAELFDEIATKVLSEDDPVIEDSKHSTSTLTTATTESTITASIPVKIKETVSSDGIGKFDVSRGDVLGLGSYASDDDESEPESSGNPNSKEKNLPGQAILSKDAVNYGGSNGKANEVPVYMDSNTAAITELKDEGTTSNGESGVAQLKDVDAPNNLGVNNAGKSEKPVDNLISRKSVVNDDLSDEIRDKLDKNDRHGHDRGSSVKSNNVKELETFKESVHEKTEEKRSRHDEGQIKRERRDDQSGSKESRGDKVVKSAERGRDSDSRKRRSPDYIRESRRERQTDSGAVVKEDSEGKRGRGKEDKREKPKDRDSTDSSRQNKHLASSASESCTPGEGDHHPLLDLRKDMFRGHLIASTLSAGILLTLLLRLPGGKSRDPDRDQGHLFVGKGDRNPCECDEAWNPVQASECA</sequence>
<dbReference type="AlphaFoldDB" id="A0AAV1CDL2"/>
<dbReference type="EMBL" id="OX459119">
    <property type="protein sequence ID" value="CAI9093015.1"/>
    <property type="molecule type" value="Genomic_DNA"/>
</dbReference>
<feature type="region of interest" description="Disordered" evidence="1">
    <location>
        <begin position="367"/>
        <end position="405"/>
    </location>
</feature>
<reference evidence="2" key="1">
    <citation type="submission" date="2023-03" db="EMBL/GenBank/DDBJ databases">
        <authorList>
            <person name="Julca I."/>
        </authorList>
    </citation>
    <scope>NUCLEOTIDE SEQUENCE</scope>
</reference>
<organism evidence="2 3">
    <name type="scientific">Oldenlandia corymbosa var. corymbosa</name>
    <dbReference type="NCBI Taxonomy" id="529605"/>
    <lineage>
        <taxon>Eukaryota</taxon>
        <taxon>Viridiplantae</taxon>
        <taxon>Streptophyta</taxon>
        <taxon>Embryophyta</taxon>
        <taxon>Tracheophyta</taxon>
        <taxon>Spermatophyta</taxon>
        <taxon>Magnoliopsida</taxon>
        <taxon>eudicotyledons</taxon>
        <taxon>Gunneridae</taxon>
        <taxon>Pentapetalae</taxon>
        <taxon>asterids</taxon>
        <taxon>lamiids</taxon>
        <taxon>Gentianales</taxon>
        <taxon>Rubiaceae</taxon>
        <taxon>Rubioideae</taxon>
        <taxon>Spermacoceae</taxon>
        <taxon>Hedyotis-Oldenlandia complex</taxon>
        <taxon>Oldenlandia</taxon>
    </lineage>
</organism>
<feature type="compositionally biased region" description="Polar residues" evidence="1">
    <location>
        <begin position="751"/>
        <end position="760"/>
    </location>
</feature>
<feature type="region of interest" description="Disordered" evidence="1">
    <location>
        <begin position="1"/>
        <end position="144"/>
    </location>
</feature>
<feature type="compositionally biased region" description="Pro residues" evidence="1">
    <location>
        <begin position="134"/>
        <end position="143"/>
    </location>
</feature>
<evidence type="ECO:0000256" key="1">
    <source>
        <dbReference type="SAM" id="MobiDB-lite"/>
    </source>
</evidence>
<evidence type="ECO:0000313" key="3">
    <source>
        <dbReference type="Proteomes" id="UP001161247"/>
    </source>
</evidence>
<keyword evidence="3" id="KW-1185">Reference proteome</keyword>
<feature type="compositionally biased region" description="Basic and acidic residues" evidence="1">
    <location>
        <begin position="612"/>
        <end position="744"/>
    </location>
</feature>
<feature type="compositionally biased region" description="Acidic residues" evidence="1">
    <location>
        <begin position="394"/>
        <end position="405"/>
    </location>
</feature>
<protein>
    <submittedName>
        <fullName evidence="2">OLC1v1028412C1</fullName>
    </submittedName>
</protein>